<dbReference type="Proteomes" id="UP001234989">
    <property type="component" value="Chromosome 1"/>
</dbReference>
<dbReference type="AlphaFoldDB" id="A0AAF0PPB7"/>
<proteinExistence type="predicted"/>
<protein>
    <submittedName>
        <fullName evidence="2">Uncharacterized protein</fullName>
    </submittedName>
</protein>
<dbReference type="EMBL" id="CP133612">
    <property type="protein sequence ID" value="WMV08713.1"/>
    <property type="molecule type" value="Genomic_DNA"/>
</dbReference>
<feature type="region of interest" description="Disordered" evidence="1">
    <location>
        <begin position="62"/>
        <end position="90"/>
    </location>
</feature>
<accession>A0AAF0PPB7</accession>
<sequence>MPQATMPKSLSRRAPRAVVKTPSRGPFREVEAVAKTKGGHSFMAKKASRAPSRVVEWTTIRGPTREGRTPSNAIQMGPLKGNPWPSSAAFSVRNDQGDLIHAEGKVLKQ</sequence>
<evidence type="ECO:0000313" key="2">
    <source>
        <dbReference type="EMBL" id="WMV08713.1"/>
    </source>
</evidence>
<feature type="region of interest" description="Disordered" evidence="1">
    <location>
        <begin position="1"/>
        <end position="23"/>
    </location>
</feature>
<keyword evidence="3" id="KW-1185">Reference proteome</keyword>
<organism evidence="2 3">
    <name type="scientific">Solanum verrucosum</name>
    <dbReference type="NCBI Taxonomy" id="315347"/>
    <lineage>
        <taxon>Eukaryota</taxon>
        <taxon>Viridiplantae</taxon>
        <taxon>Streptophyta</taxon>
        <taxon>Embryophyta</taxon>
        <taxon>Tracheophyta</taxon>
        <taxon>Spermatophyta</taxon>
        <taxon>Magnoliopsida</taxon>
        <taxon>eudicotyledons</taxon>
        <taxon>Gunneridae</taxon>
        <taxon>Pentapetalae</taxon>
        <taxon>asterids</taxon>
        <taxon>lamiids</taxon>
        <taxon>Solanales</taxon>
        <taxon>Solanaceae</taxon>
        <taxon>Solanoideae</taxon>
        <taxon>Solaneae</taxon>
        <taxon>Solanum</taxon>
    </lineage>
</organism>
<gene>
    <name evidence="2" type="ORF">MTR67_002098</name>
</gene>
<name>A0AAF0PPB7_SOLVR</name>
<evidence type="ECO:0000256" key="1">
    <source>
        <dbReference type="SAM" id="MobiDB-lite"/>
    </source>
</evidence>
<evidence type="ECO:0000313" key="3">
    <source>
        <dbReference type="Proteomes" id="UP001234989"/>
    </source>
</evidence>
<reference evidence="2" key="1">
    <citation type="submission" date="2023-08" db="EMBL/GenBank/DDBJ databases">
        <title>A de novo genome assembly of Solanum verrucosum Schlechtendal, a Mexican diploid species geographically isolated from the other diploid A-genome species in potato relatives.</title>
        <authorList>
            <person name="Hosaka K."/>
        </authorList>
    </citation>
    <scope>NUCLEOTIDE SEQUENCE</scope>
    <source>
        <tissue evidence="2">Young leaves</tissue>
    </source>
</reference>